<dbReference type="EMBL" id="BSOA01000003">
    <property type="protein sequence ID" value="GLQ86819.1"/>
    <property type="molecule type" value="Genomic_DNA"/>
</dbReference>
<evidence type="ECO:0000256" key="2">
    <source>
        <dbReference type="ARBA" id="ARBA00007375"/>
    </source>
</evidence>
<dbReference type="RefSeq" id="WP_284330240.1">
    <property type="nucleotide sequence ID" value="NZ_BSOA01000003.1"/>
</dbReference>
<evidence type="ECO:0000313" key="8">
    <source>
        <dbReference type="Proteomes" id="UP001156627"/>
    </source>
</evidence>
<dbReference type="PANTHER" id="PTHR31885">
    <property type="entry name" value="GH04784P"/>
    <property type="match status" value="1"/>
</dbReference>
<proteinExistence type="inferred from homology"/>
<keyword evidence="8" id="KW-1185">Reference proteome</keyword>
<evidence type="ECO:0008006" key="9">
    <source>
        <dbReference type="Google" id="ProtNLM"/>
    </source>
</evidence>
<reference evidence="8" key="1">
    <citation type="journal article" date="2019" name="Int. J. Syst. Evol. Microbiol.">
        <title>The Global Catalogue of Microorganisms (GCM) 10K type strain sequencing project: providing services to taxonomists for standard genome sequencing and annotation.</title>
        <authorList>
            <consortium name="The Broad Institute Genomics Platform"/>
            <consortium name="The Broad Institute Genome Sequencing Center for Infectious Disease"/>
            <person name="Wu L."/>
            <person name="Ma J."/>
        </authorList>
    </citation>
    <scope>NUCLEOTIDE SEQUENCE [LARGE SCALE GENOMIC DNA]</scope>
    <source>
        <strain evidence="8">NBRC 111981</strain>
    </source>
</reference>
<feature type="transmembrane region" description="Helical" evidence="6">
    <location>
        <begin position="75"/>
        <end position="91"/>
    </location>
</feature>
<feature type="transmembrane region" description="Helical" evidence="6">
    <location>
        <begin position="183"/>
        <end position="204"/>
    </location>
</feature>
<gene>
    <name evidence="7" type="ORF">GCM10007898_03850</name>
</gene>
<protein>
    <recommendedName>
        <fullName evidence="9">Lysoplasmalogenase</fullName>
    </recommendedName>
</protein>
<evidence type="ECO:0000256" key="1">
    <source>
        <dbReference type="ARBA" id="ARBA00004141"/>
    </source>
</evidence>
<dbReference type="Pfam" id="PF07947">
    <property type="entry name" value="YhhN"/>
    <property type="match status" value="1"/>
</dbReference>
<evidence type="ECO:0000313" key="7">
    <source>
        <dbReference type="EMBL" id="GLQ86819.1"/>
    </source>
</evidence>
<comment type="caution">
    <text evidence="7">The sequence shown here is derived from an EMBL/GenBank/DDBJ whole genome shotgun (WGS) entry which is preliminary data.</text>
</comment>
<dbReference type="Proteomes" id="UP001156627">
    <property type="component" value="Unassembled WGS sequence"/>
</dbReference>
<evidence type="ECO:0000256" key="5">
    <source>
        <dbReference type="ARBA" id="ARBA00023136"/>
    </source>
</evidence>
<feature type="transmembrane region" description="Helical" evidence="6">
    <location>
        <begin position="43"/>
        <end position="63"/>
    </location>
</feature>
<organism evidence="7 8">
    <name type="scientific">Dyella flagellata</name>
    <dbReference type="NCBI Taxonomy" id="1867833"/>
    <lineage>
        <taxon>Bacteria</taxon>
        <taxon>Pseudomonadati</taxon>
        <taxon>Pseudomonadota</taxon>
        <taxon>Gammaproteobacteria</taxon>
        <taxon>Lysobacterales</taxon>
        <taxon>Rhodanobacteraceae</taxon>
        <taxon>Dyella</taxon>
    </lineage>
</organism>
<sequence>MSAVSSTQVSPAPGRGVALVAATAAAAILGSLATHGGADAWHWLHWVCKPLATCLIFLSAWRVTRPVSEVFRRRMLFGLAFCLLGDIFLMLPQDLFVPGLASFLLAHVCFIAAFSSDVRFAARWQPWLGCLAFGAGMAVLLWPGIAPAMRVPVLAYIGVLATMAGQALGRASWLKAQGDARAACARSAGLGALLFMASDGLLAWDRFRAALPWATLYILGTYYAALWLLARSVERHRAQVGGR</sequence>
<evidence type="ECO:0000256" key="3">
    <source>
        <dbReference type="ARBA" id="ARBA00022692"/>
    </source>
</evidence>
<comment type="similarity">
    <text evidence="2">Belongs to the TMEM86 family.</text>
</comment>
<keyword evidence="5 6" id="KW-0472">Membrane</keyword>
<dbReference type="InterPro" id="IPR012506">
    <property type="entry name" value="TMEM86B-like"/>
</dbReference>
<comment type="subcellular location">
    <subcellularLocation>
        <location evidence="1">Membrane</location>
        <topology evidence="1">Multi-pass membrane protein</topology>
    </subcellularLocation>
</comment>
<keyword evidence="3 6" id="KW-0812">Transmembrane</keyword>
<evidence type="ECO:0000256" key="4">
    <source>
        <dbReference type="ARBA" id="ARBA00022989"/>
    </source>
</evidence>
<feature type="transmembrane region" description="Helical" evidence="6">
    <location>
        <begin position="151"/>
        <end position="171"/>
    </location>
</feature>
<evidence type="ECO:0000256" key="6">
    <source>
        <dbReference type="SAM" id="Phobius"/>
    </source>
</evidence>
<accession>A0ABQ5X5E0</accession>
<feature type="transmembrane region" description="Helical" evidence="6">
    <location>
        <begin position="210"/>
        <end position="230"/>
    </location>
</feature>
<keyword evidence="4 6" id="KW-1133">Transmembrane helix</keyword>
<feature type="transmembrane region" description="Helical" evidence="6">
    <location>
        <begin position="97"/>
        <end position="115"/>
    </location>
</feature>
<dbReference type="PANTHER" id="PTHR31885:SF6">
    <property type="entry name" value="GH04784P"/>
    <property type="match status" value="1"/>
</dbReference>
<name>A0ABQ5X5E0_9GAMM</name>
<feature type="transmembrane region" description="Helical" evidence="6">
    <location>
        <begin position="127"/>
        <end position="145"/>
    </location>
</feature>